<evidence type="ECO:0000256" key="1">
    <source>
        <dbReference type="SAM" id="Phobius"/>
    </source>
</evidence>
<comment type="caution">
    <text evidence="3">The sequence shown here is derived from an EMBL/GenBank/DDBJ whole genome shotgun (WGS) entry which is preliminary data.</text>
</comment>
<keyword evidence="1" id="KW-0812">Transmembrane</keyword>
<protein>
    <submittedName>
        <fullName evidence="3">Membrane protein</fullName>
    </submittedName>
</protein>
<feature type="transmembrane region" description="Helical" evidence="1">
    <location>
        <begin position="25"/>
        <end position="46"/>
    </location>
</feature>
<gene>
    <name evidence="2" type="ORF">HMPREF1650_02325</name>
    <name evidence="3" type="ORF">HMPREF1650_02340</name>
</gene>
<keyword evidence="1" id="KW-0472">Membrane</keyword>
<name>A0A095Y803_9CORY</name>
<accession>A0A095Y803</accession>
<evidence type="ECO:0000313" key="3">
    <source>
        <dbReference type="EMBL" id="KGF18206.1"/>
    </source>
</evidence>
<organism evidence="3 4">
    <name type="scientific">Corynebacterium freneyi DNF00450</name>
    <dbReference type="NCBI Taxonomy" id="1287475"/>
    <lineage>
        <taxon>Bacteria</taxon>
        <taxon>Bacillati</taxon>
        <taxon>Actinomycetota</taxon>
        <taxon>Actinomycetes</taxon>
        <taxon>Mycobacteriales</taxon>
        <taxon>Corynebacteriaceae</taxon>
        <taxon>Corynebacterium</taxon>
    </lineage>
</organism>
<reference evidence="3 4" key="1">
    <citation type="submission" date="2014-07" db="EMBL/GenBank/DDBJ databases">
        <authorList>
            <person name="McCorrison J."/>
            <person name="Sanka R."/>
            <person name="Torralba M."/>
            <person name="Gillis M."/>
            <person name="Haft D.H."/>
            <person name="Methe B."/>
            <person name="Sutton G."/>
            <person name="Nelson K.E."/>
        </authorList>
    </citation>
    <scope>NUCLEOTIDE SEQUENCE [LARGE SCALE GENOMIC DNA]</scope>
    <source>
        <strain evidence="3 4">DNF00450</strain>
    </source>
</reference>
<evidence type="ECO:0000313" key="4">
    <source>
        <dbReference type="Proteomes" id="UP000029548"/>
    </source>
</evidence>
<dbReference type="eggNOG" id="COG3428">
    <property type="taxonomic scope" value="Bacteria"/>
</dbReference>
<dbReference type="AlphaFoldDB" id="A0A095Y803"/>
<dbReference type="RefSeq" id="WP_035120428.1">
    <property type="nucleotide sequence ID" value="NZ_JRNE01000025.1"/>
</dbReference>
<evidence type="ECO:0000313" key="2">
    <source>
        <dbReference type="EMBL" id="KGF18205.1"/>
    </source>
</evidence>
<dbReference type="EMBL" id="JRNE01000025">
    <property type="protein sequence ID" value="KGF18206.1"/>
    <property type="molecule type" value="Genomic_DNA"/>
</dbReference>
<dbReference type="EMBL" id="JRNE01000025">
    <property type="protein sequence ID" value="KGF18205.1"/>
    <property type="molecule type" value="Genomic_DNA"/>
</dbReference>
<keyword evidence="1" id="KW-1133">Transmembrane helix</keyword>
<dbReference type="Proteomes" id="UP000029548">
    <property type="component" value="Unassembled WGS sequence"/>
</dbReference>
<sequence length="153" mass="17475">MAFPWDEMDDDEDVLLDVNPAFARLTWPLVELALITGVIWLLIGFIDSPRIAPGDLAGLRDFLLIMWPILVAWRVAKPGLEWLGERFVLTNRRIILRRGLLRPRVVTVDLRTVRGVERRGNVLQLRVSPFGPPMAIRDVPSARKVAKMVNRMT</sequence>
<proteinExistence type="predicted"/>